<evidence type="ECO:0000313" key="16">
    <source>
        <dbReference type="EMBL" id="KIP10824.1"/>
    </source>
</evidence>
<keyword evidence="8" id="KW-0479">Metal-binding</keyword>
<protein>
    <recommendedName>
        <fullName evidence="15">Pterin-binding domain-containing protein</fullName>
    </recommendedName>
</protein>
<comment type="pathway">
    <text evidence="4">Cofactor biosynthesis; tetrahydrofolate biosynthesis; 7,8-dihydrofolate from 2-amino-4-hydroxy-6-hydroxymethyl-7,8-dihydropteridine diphosphate and 4-aminobenzoate: step 1/2.</text>
</comment>
<dbReference type="NCBIfam" id="TIGR01498">
    <property type="entry name" value="folK"/>
    <property type="match status" value="1"/>
</dbReference>
<evidence type="ECO:0000259" key="15">
    <source>
        <dbReference type="PROSITE" id="PS50972"/>
    </source>
</evidence>
<evidence type="ECO:0000256" key="4">
    <source>
        <dbReference type="ARBA" id="ARBA00004763"/>
    </source>
</evidence>
<dbReference type="PROSITE" id="PS50972">
    <property type="entry name" value="PTERIN_BINDING"/>
    <property type="match status" value="1"/>
</dbReference>
<dbReference type="GO" id="GO:0004156">
    <property type="term" value="F:dihydropteroate synthase activity"/>
    <property type="evidence" value="ECO:0007669"/>
    <property type="project" value="UniProtKB-EC"/>
</dbReference>
<evidence type="ECO:0000256" key="7">
    <source>
        <dbReference type="ARBA" id="ARBA00022679"/>
    </source>
</evidence>
<keyword evidence="7" id="KW-0808">Transferase</keyword>
<dbReference type="InterPro" id="IPR000550">
    <property type="entry name" value="Hppk"/>
</dbReference>
<name>A0A0C3NZG5_PHLG1</name>
<dbReference type="PANTHER" id="PTHR20941">
    <property type="entry name" value="FOLATE SYNTHESIS PROTEINS"/>
    <property type="match status" value="1"/>
</dbReference>
<comment type="similarity">
    <text evidence="6">In the C-terminal section; belongs to the DHPS family.</text>
</comment>
<evidence type="ECO:0000256" key="2">
    <source>
        <dbReference type="ARBA" id="ARBA00000198"/>
    </source>
</evidence>
<evidence type="ECO:0000256" key="8">
    <source>
        <dbReference type="ARBA" id="ARBA00022723"/>
    </source>
</evidence>
<dbReference type="EMBL" id="KN840451">
    <property type="protein sequence ID" value="KIP10824.1"/>
    <property type="molecule type" value="Genomic_DNA"/>
</dbReference>
<evidence type="ECO:0000256" key="1">
    <source>
        <dbReference type="ARBA" id="ARBA00000012"/>
    </source>
</evidence>
<dbReference type="InterPro" id="IPR000489">
    <property type="entry name" value="Pterin-binding_dom"/>
</dbReference>
<evidence type="ECO:0000256" key="9">
    <source>
        <dbReference type="ARBA" id="ARBA00022741"/>
    </source>
</evidence>
<dbReference type="STRING" id="745531.A0A0C3NZG5"/>
<gene>
    <name evidence="16" type="ORF">PHLGIDRAFT_28291</name>
</gene>
<evidence type="ECO:0000256" key="6">
    <source>
        <dbReference type="ARBA" id="ARBA00009951"/>
    </source>
</evidence>
<dbReference type="GO" id="GO:0046872">
    <property type="term" value="F:metal ion binding"/>
    <property type="evidence" value="ECO:0007669"/>
    <property type="project" value="UniProtKB-KW"/>
</dbReference>
<sequence length="518" mass="55818">MSSKNSPGVHVATIAVGANIGDRFANIELALRLLEGPQFIEGVDSPYVHVVDTSFMYETEPMYETDQPMFINCCCLIHTNIEPVMLLRFLKHLESTVGRVVSYRNGPRAIDLDILTYDDLTVDTRGVDNRKTLDNLEGQLVVPHPRLYEREFVLRPLNDIIPDYTHPTLKRSVNGLFTSLIATAPPTATYWKFPVAGSPLPTPRKTYIMGTLNMTPDSFSDGSVNNTLSAALEYAATSIAAGADILDVGGYSTRPGAAFVSTEEETTRVVPVVRALRDVAETRDVLLSVDTFRPEVAAAAVRAGANCVNDVHALSGPTFPPDATSAAHSAAMRAVLRDLAVPVVLMHSRGEASANKDYTAYDYAADARGRGAVLEAVRVELGRKVDAAVRGRGGLRRWLVIIDPGIGFSKTLEGNLEVLRGSSSTVDPIATVGKERAPNPLAGYPTLIGASRKSFLGTILAQPDASNTYKGRETKPVERKFATSAAVACAVQQGATIVRVHDVIEMGDVVRVTSLLWG</sequence>
<accession>A0A0C3NZG5</accession>
<proteinExistence type="inferred from homology"/>
<dbReference type="GO" id="GO:0003848">
    <property type="term" value="F:2-amino-4-hydroxy-6-hydroxymethyldihydropteridine diphosphokinase activity"/>
    <property type="evidence" value="ECO:0007669"/>
    <property type="project" value="UniProtKB-EC"/>
</dbReference>
<dbReference type="Gene3D" id="3.20.20.20">
    <property type="entry name" value="Dihydropteroate synthase-like"/>
    <property type="match status" value="1"/>
</dbReference>
<comment type="cofactor">
    <cofactor evidence="3">
        <name>Mg(2+)</name>
        <dbReference type="ChEBI" id="CHEBI:18420"/>
    </cofactor>
</comment>
<keyword evidence="14" id="KW-0511">Multifunctional enzyme</keyword>
<organism evidence="16 17">
    <name type="scientific">Phlebiopsis gigantea (strain 11061_1 CR5-6)</name>
    <name type="common">White-rot fungus</name>
    <name type="synonym">Peniophora gigantea</name>
    <dbReference type="NCBI Taxonomy" id="745531"/>
    <lineage>
        <taxon>Eukaryota</taxon>
        <taxon>Fungi</taxon>
        <taxon>Dikarya</taxon>
        <taxon>Basidiomycota</taxon>
        <taxon>Agaricomycotina</taxon>
        <taxon>Agaricomycetes</taxon>
        <taxon>Polyporales</taxon>
        <taxon>Phanerochaetaceae</taxon>
        <taxon>Phlebiopsis</taxon>
    </lineage>
</organism>
<dbReference type="SUPFAM" id="SSF51717">
    <property type="entry name" value="Dihydropteroate synthetase-like"/>
    <property type="match status" value="1"/>
</dbReference>
<dbReference type="InterPro" id="IPR045031">
    <property type="entry name" value="DHP_synth-like"/>
</dbReference>
<dbReference type="GO" id="GO:0005740">
    <property type="term" value="C:mitochondrial envelope"/>
    <property type="evidence" value="ECO:0007669"/>
    <property type="project" value="TreeGrafter"/>
</dbReference>
<dbReference type="CDD" id="cd00483">
    <property type="entry name" value="HPPK"/>
    <property type="match status" value="1"/>
</dbReference>
<dbReference type="SUPFAM" id="SSF55083">
    <property type="entry name" value="6-hydroxymethyl-7,8-dihydropterin pyrophosphokinase, HPPK"/>
    <property type="match status" value="1"/>
</dbReference>
<evidence type="ECO:0000256" key="5">
    <source>
        <dbReference type="ARBA" id="ARBA00005051"/>
    </source>
</evidence>
<dbReference type="AlphaFoldDB" id="A0A0C3NZG5"/>
<evidence type="ECO:0000313" key="17">
    <source>
        <dbReference type="Proteomes" id="UP000053257"/>
    </source>
</evidence>
<dbReference type="InterPro" id="IPR011005">
    <property type="entry name" value="Dihydropteroate_synth-like_sf"/>
</dbReference>
<comment type="catalytic activity">
    <reaction evidence="2">
        <text>6-hydroxymethyl-7,8-dihydropterin + ATP = (7,8-dihydropterin-6-yl)methyl diphosphate + AMP + H(+)</text>
        <dbReference type="Rhea" id="RHEA:11412"/>
        <dbReference type="ChEBI" id="CHEBI:15378"/>
        <dbReference type="ChEBI" id="CHEBI:30616"/>
        <dbReference type="ChEBI" id="CHEBI:44841"/>
        <dbReference type="ChEBI" id="CHEBI:72950"/>
        <dbReference type="ChEBI" id="CHEBI:456215"/>
        <dbReference type="EC" id="2.7.6.3"/>
    </reaction>
</comment>
<comment type="pathway">
    <text evidence="5">Cofactor biosynthesis; tetrahydrofolate biosynthesis; 2-amino-4-hydroxy-6-hydroxymethyl-7,8-dihydropteridine diphosphate from 7,8-dihydroneopterin triphosphate: step 4/4.</text>
</comment>
<dbReference type="GO" id="GO:0046654">
    <property type="term" value="P:tetrahydrofolate biosynthetic process"/>
    <property type="evidence" value="ECO:0007669"/>
    <property type="project" value="UniProtKB-UniPathway"/>
</dbReference>
<dbReference type="GO" id="GO:0005524">
    <property type="term" value="F:ATP binding"/>
    <property type="evidence" value="ECO:0007669"/>
    <property type="project" value="UniProtKB-KW"/>
</dbReference>
<dbReference type="Pfam" id="PF00809">
    <property type="entry name" value="Pterin_bind"/>
    <property type="match status" value="1"/>
</dbReference>
<evidence type="ECO:0000256" key="3">
    <source>
        <dbReference type="ARBA" id="ARBA00001946"/>
    </source>
</evidence>
<comment type="catalytic activity">
    <reaction evidence="1">
        <text>(7,8-dihydropterin-6-yl)methyl diphosphate + 4-aminobenzoate = 7,8-dihydropteroate + diphosphate</text>
        <dbReference type="Rhea" id="RHEA:19949"/>
        <dbReference type="ChEBI" id="CHEBI:17836"/>
        <dbReference type="ChEBI" id="CHEBI:17839"/>
        <dbReference type="ChEBI" id="CHEBI:33019"/>
        <dbReference type="ChEBI" id="CHEBI:72950"/>
        <dbReference type="EC" id="2.5.1.15"/>
    </reaction>
</comment>
<keyword evidence="17" id="KW-1185">Reference proteome</keyword>
<dbReference type="NCBIfam" id="TIGR01496">
    <property type="entry name" value="DHPS"/>
    <property type="match status" value="1"/>
</dbReference>
<evidence type="ECO:0000256" key="10">
    <source>
        <dbReference type="ARBA" id="ARBA00022777"/>
    </source>
</evidence>
<dbReference type="Pfam" id="PF01288">
    <property type="entry name" value="HPPK"/>
    <property type="match status" value="1"/>
</dbReference>
<keyword evidence="11" id="KW-0067">ATP-binding</keyword>
<keyword evidence="12" id="KW-0460">Magnesium</keyword>
<dbReference type="InterPro" id="IPR006390">
    <property type="entry name" value="DHP_synth_dom"/>
</dbReference>
<reference evidence="16 17" key="1">
    <citation type="journal article" date="2014" name="PLoS Genet.">
        <title>Analysis of the Phlebiopsis gigantea genome, transcriptome and secretome provides insight into its pioneer colonization strategies of wood.</title>
        <authorList>
            <person name="Hori C."/>
            <person name="Ishida T."/>
            <person name="Igarashi K."/>
            <person name="Samejima M."/>
            <person name="Suzuki H."/>
            <person name="Master E."/>
            <person name="Ferreira P."/>
            <person name="Ruiz-Duenas F.J."/>
            <person name="Held B."/>
            <person name="Canessa P."/>
            <person name="Larrondo L.F."/>
            <person name="Schmoll M."/>
            <person name="Druzhinina I.S."/>
            <person name="Kubicek C.P."/>
            <person name="Gaskell J.A."/>
            <person name="Kersten P."/>
            <person name="St John F."/>
            <person name="Glasner J."/>
            <person name="Sabat G."/>
            <person name="Splinter BonDurant S."/>
            <person name="Syed K."/>
            <person name="Yadav J."/>
            <person name="Mgbeahuruike A.C."/>
            <person name="Kovalchuk A."/>
            <person name="Asiegbu F.O."/>
            <person name="Lackner G."/>
            <person name="Hoffmeister D."/>
            <person name="Rencoret J."/>
            <person name="Gutierrez A."/>
            <person name="Sun H."/>
            <person name="Lindquist E."/>
            <person name="Barry K."/>
            <person name="Riley R."/>
            <person name="Grigoriev I.V."/>
            <person name="Henrissat B."/>
            <person name="Kues U."/>
            <person name="Berka R.M."/>
            <person name="Martinez A.T."/>
            <person name="Covert S.F."/>
            <person name="Blanchette R.A."/>
            <person name="Cullen D."/>
        </authorList>
    </citation>
    <scope>NUCLEOTIDE SEQUENCE [LARGE SCALE GENOMIC DNA]</scope>
    <source>
        <strain evidence="16 17">11061_1 CR5-6</strain>
    </source>
</reference>
<keyword evidence="13" id="KW-0289">Folate biosynthesis</keyword>
<dbReference type="GO" id="GO:0046656">
    <property type="term" value="P:folic acid biosynthetic process"/>
    <property type="evidence" value="ECO:0007669"/>
    <property type="project" value="UniProtKB-KW"/>
</dbReference>
<dbReference type="Proteomes" id="UP000053257">
    <property type="component" value="Unassembled WGS sequence"/>
</dbReference>
<evidence type="ECO:0000256" key="12">
    <source>
        <dbReference type="ARBA" id="ARBA00022842"/>
    </source>
</evidence>
<dbReference type="PANTHER" id="PTHR20941:SF1">
    <property type="entry name" value="FOLIC ACID SYNTHESIS PROTEIN FOL1"/>
    <property type="match status" value="1"/>
</dbReference>
<dbReference type="InterPro" id="IPR035907">
    <property type="entry name" value="Hppk_sf"/>
</dbReference>
<dbReference type="PROSITE" id="PS00794">
    <property type="entry name" value="HPPK"/>
    <property type="match status" value="1"/>
</dbReference>
<evidence type="ECO:0000256" key="14">
    <source>
        <dbReference type="ARBA" id="ARBA00023268"/>
    </source>
</evidence>
<evidence type="ECO:0000256" key="13">
    <source>
        <dbReference type="ARBA" id="ARBA00022909"/>
    </source>
</evidence>
<keyword evidence="9" id="KW-0547">Nucleotide-binding</keyword>
<keyword evidence="10" id="KW-0418">Kinase</keyword>
<dbReference type="HOGENOM" id="CLU_008023_2_0_1"/>
<feature type="domain" description="Pterin-binding" evidence="15">
    <location>
        <begin position="206"/>
        <end position="511"/>
    </location>
</feature>
<dbReference type="OrthoDB" id="615426at2759"/>
<evidence type="ECO:0000256" key="11">
    <source>
        <dbReference type="ARBA" id="ARBA00022840"/>
    </source>
</evidence>
<dbReference type="PROSITE" id="PS00793">
    <property type="entry name" value="DHPS_2"/>
    <property type="match status" value="1"/>
</dbReference>
<dbReference type="UniPathway" id="UPA00077">
    <property type="reaction ID" value="UER00155"/>
</dbReference>
<dbReference type="GO" id="GO:0016301">
    <property type="term" value="F:kinase activity"/>
    <property type="evidence" value="ECO:0007669"/>
    <property type="project" value="UniProtKB-KW"/>
</dbReference>
<dbReference type="Gene3D" id="3.30.70.560">
    <property type="entry name" value="7,8-Dihydro-6-hydroxymethylpterin-pyrophosphokinase HPPK"/>
    <property type="match status" value="1"/>
</dbReference>